<gene>
    <name evidence="1" type="ORF">PC113_g13445</name>
    <name evidence="2" type="ORF">PC115_g12361</name>
    <name evidence="3" type="ORF">PC117_g9104</name>
    <name evidence="4" type="ORF">PC118_g13052</name>
</gene>
<dbReference type="Proteomes" id="UP000736787">
    <property type="component" value="Unassembled WGS sequence"/>
</dbReference>
<dbReference type="Proteomes" id="UP000774804">
    <property type="component" value="Unassembled WGS sequence"/>
</dbReference>
<dbReference type="Proteomes" id="UP000735874">
    <property type="component" value="Unassembled WGS sequence"/>
</dbReference>
<name>A0A8T1BWQ6_9STRA</name>
<evidence type="ECO:0000313" key="4">
    <source>
        <dbReference type="EMBL" id="KAG2977160.1"/>
    </source>
</evidence>
<evidence type="ECO:0000313" key="5">
    <source>
        <dbReference type="Proteomes" id="UP000774804"/>
    </source>
</evidence>
<dbReference type="Proteomes" id="UP000697107">
    <property type="component" value="Unassembled WGS sequence"/>
</dbReference>
<protein>
    <submittedName>
        <fullName evidence="2">Uncharacterized protein</fullName>
    </submittedName>
</protein>
<evidence type="ECO:0000313" key="1">
    <source>
        <dbReference type="EMBL" id="KAG2854290.1"/>
    </source>
</evidence>
<reference evidence="2" key="1">
    <citation type="submission" date="2018-10" db="EMBL/GenBank/DDBJ databases">
        <title>Effector identification in a new, highly contiguous assembly of the strawberry crown rot pathogen Phytophthora cactorum.</title>
        <authorList>
            <person name="Armitage A.D."/>
            <person name="Nellist C.F."/>
            <person name="Bates H."/>
            <person name="Vickerstaff R.J."/>
            <person name="Harrison R.J."/>
        </authorList>
    </citation>
    <scope>NUCLEOTIDE SEQUENCE</scope>
    <source>
        <strain evidence="1">15-7</strain>
        <strain evidence="2">4032</strain>
        <strain evidence="3">4040</strain>
        <strain evidence="4">P415</strain>
    </source>
</reference>
<accession>A0A8T1BWQ6</accession>
<dbReference type="EMBL" id="RCML01000435">
    <property type="protein sequence ID" value="KAG2977160.1"/>
    <property type="molecule type" value="Genomic_DNA"/>
</dbReference>
<evidence type="ECO:0000313" key="3">
    <source>
        <dbReference type="EMBL" id="KAG2944253.1"/>
    </source>
</evidence>
<dbReference type="EMBL" id="RCMI01000410">
    <property type="protein sequence ID" value="KAG2912327.1"/>
    <property type="molecule type" value="Genomic_DNA"/>
</dbReference>
<proteinExistence type="predicted"/>
<sequence>MKQADAWWTPAAGGDRAGHGESAAFVARLDVGTLRSRAAGSSLGIATCTITRELAVALIGIKLITFLHCSRGPTRRKASLPAATASC</sequence>
<dbReference type="EMBL" id="RCMK01000204">
    <property type="protein sequence ID" value="KAG2944253.1"/>
    <property type="molecule type" value="Genomic_DNA"/>
</dbReference>
<evidence type="ECO:0000313" key="2">
    <source>
        <dbReference type="EMBL" id="KAG2912327.1"/>
    </source>
</evidence>
<organism evidence="2 5">
    <name type="scientific">Phytophthora cactorum</name>
    <dbReference type="NCBI Taxonomy" id="29920"/>
    <lineage>
        <taxon>Eukaryota</taxon>
        <taxon>Sar</taxon>
        <taxon>Stramenopiles</taxon>
        <taxon>Oomycota</taxon>
        <taxon>Peronosporomycetes</taxon>
        <taxon>Peronosporales</taxon>
        <taxon>Peronosporaceae</taxon>
        <taxon>Phytophthora</taxon>
    </lineage>
</organism>
<dbReference type="EMBL" id="RCMG01000435">
    <property type="protein sequence ID" value="KAG2854290.1"/>
    <property type="molecule type" value="Genomic_DNA"/>
</dbReference>
<comment type="caution">
    <text evidence="2">The sequence shown here is derived from an EMBL/GenBank/DDBJ whole genome shotgun (WGS) entry which is preliminary data.</text>
</comment>
<dbReference type="AlphaFoldDB" id="A0A8T1BWQ6"/>